<dbReference type="Proteomes" id="UP000054282">
    <property type="component" value="Unassembled WGS sequence"/>
</dbReference>
<proteinExistence type="predicted"/>
<dbReference type="EMBL" id="GG702299">
    <property type="protein sequence ID" value="KOB89364.1"/>
    <property type="molecule type" value="Genomic_DNA"/>
</dbReference>
<evidence type="ECO:0000313" key="2">
    <source>
        <dbReference type="Proteomes" id="UP000054282"/>
    </source>
</evidence>
<feature type="non-terminal residue" evidence="1">
    <location>
        <position position="1"/>
    </location>
</feature>
<gene>
    <name evidence="1" type="ORF">PFDG_04914</name>
</gene>
<protein>
    <submittedName>
        <fullName evidence="1">Uncharacterized protein</fullName>
    </submittedName>
</protein>
<organism evidence="1 2">
    <name type="scientific">Plasmodium falciparum (isolate Dd2)</name>
    <dbReference type="NCBI Taxonomy" id="57267"/>
    <lineage>
        <taxon>Eukaryota</taxon>
        <taxon>Sar</taxon>
        <taxon>Alveolata</taxon>
        <taxon>Apicomplexa</taxon>
        <taxon>Aconoidasida</taxon>
        <taxon>Haemosporida</taxon>
        <taxon>Plasmodiidae</taxon>
        <taxon>Plasmodium</taxon>
        <taxon>Plasmodium (Laverania)</taxon>
    </lineage>
</organism>
<evidence type="ECO:0000313" key="1">
    <source>
        <dbReference type="EMBL" id="KOB89364.1"/>
    </source>
</evidence>
<name>A0A0L7M918_PLAF4</name>
<dbReference type="KEGG" id="pfd:PFDG_04914"/>
<reference evidence="2" key="2">
    <citation type="submission" date="2006-09" db="EMBL/GenBank/DDBJ databases">
        <title>The genome sequence of Plasmodium falciparum Dd2.</title>
        <authorList>
            <consortium name="The Broad Institute Genome Sequencing Platform"/>
            <person name="Birren B."/>
            <person name="Lander E."/>
            <person name="Galagan J."/>
            <person name="Nusbaum C."/>
            <person name="Devon K."/>
            <person name="Henn M."/>
            <person name="Jaffe D."/>
            <person name="Butler J."/>
            <person name="Alvarez P."/>
            <person name="Gnerre S."/>
            <person name="Grabherr M."/>
            <person name="Kleber M."/>
            <person name="Mauceli E."/>
            <person name="Brockman W."/>
            <person name="MacCallum I.A."/>
            <person name="Rounsley S."/>
            <person name="Young S."/>
            <person name="LaButti K."/>
            <person name="Pushparaj V."/>
            <person name="DeCaprio D."/>
            <person name="Crawford M."/>
            <person name="Koehrsen M."/>
            <person name="Engels R."/>
            <person name="Montgomery P."/>
            <person name="Pearson M."/>
            <person name="Howarth C."/>
            <person name="Larson L."/>
            <person name="Luoma S."/>
            <person name="White J."/>
            <person name="Kodira C."/>
            <person name="Zeng Q."/>
            <person name="O'Leary S."/>
            <person name="Yandava C."/>
            <person name="Alvarado L."/>
            <person name="Wirth D."/>
            <person name="Volkman S."/>
            <person name="Hartl D."/>
        </authorList>
    </citation>
    <scope>NUCLEOTIDE SEQUENCE [LARGE SCALE GENOMIC DNA]</scope>
</reference>
<sequence>RPNPALFQTASFPGAVLLHFVDLYKVRLEESRSRERGVCGRYTNPYEGKRHSISYNRMMTPNLYTGFKRNINNINYRNNFLLSSNVS</sequence>
<dbReference type="AlphaFoldDB" id="A0A0L7M918"/>
<reference evidence="2" key="1">
    <citation type="submission" date="2006-09" db="EMBL/GenBank/DDBJ databases">
        <title>Annotation of Plasmodium falciparum Dd2.</title>
        <authorList>
            <consortium name="The Broad Institute Genome Sequencing Platform"/>
            <person name="Volkman S.K."/>
            <person name="Neafsey D.E."/>
            <person name="Dash A.P."/>
            <person name="Chitnis C.E."/>
            <person name="Hartl D.L."/>
            <person name="Young S.K."/>
            <person name="Zeng Q."/>
            <person name="Koehrsen M."/>
            <person name="Alvarado L."/>
            <person name="Berlin A."/>
            <person name="Borenstein D."/>
            <person name="Chapman S.B."/>
            <person name="Chen Z."/>
            <person name="Engels R."/>
            <person name="Freedman E."/>
            <person name="Gellesch M."/>
            <person name="Goldberg J."/>
            <person name="Griggs A."/>
            <person name="Gujja S."/>
            <person name="Heilman E.R."/>
            <person name="Heiman D.I."/>
            <person name="Howarth C."/>
            <person name="Jen D."/>
            <person name="Larson L."/>
            <person name="Mehta T."/>
            <person name="Neiman D."/>
            <person name="Park D."/>
            <person name="Pearson M."/>
            <person name="Roberts A."/>
            <person name="Saif S."/>
            <person name="Shea T."/>
            <person name="Shenoy N."/>
            <person name="Sisk P."/>
            <person name="Stolte C."/>
            <person name="Sykes S."/>
            <person name="Walk T."/>
            <person name="White J."/>
            <person name="Yandava C."/>
            <person name="Haas B."/>
            <person name="Henn M.R."/>
            <person name="Nusbaum C."/>
            <person name="Birren B."/>
        </authorList>
    </citation>
    <scope>NUCLEOTIDE SEQUENCE [LARGE SCALE GENOMIC DNA]</scope>
</reference>
<accession>A0A0L7M918</accession>